<evidence type="ECO:0000313" key="1">
    <source>
        <dbReference type="EMBL" id="KAK5080470.1"/>
    </source>
</evidence>
<dbReference type="AlphaFoldDB" id="A0AAN7PJQ3"/>
<protein>
    <submittedName>
        <fullName evidence="1">Uncharacterized protein</fullName>
    </submittedName>
</protein>
<name>A0AAN7PJQ3_9EURO</name>
<reference evidence="1 2" key="1">
    <citation type="submission" date="2023-08" db="EMBL/GenBank/DDBJ databases">
        <title>Black Yeasts Isolated from many extreme environments.</title>
        <authorList>
            <person name="Coleine C."/>
            <person name="Stajich J.E."/>
            <person name="Selbmann L."/>
        </authorList>
    </citation>
    <scope>NUCLEOTIDE SEQUENCE [LARGE SCALE GENOMIC DNA]</scope>
    <source>
        <strain evidence="1 2">CCFEE 5910</strain>
    </source>
</reference>
<dbReference type="Proteomes" id="UP001309876">
    <property type="component" value="Unassembled WGS sequence"/>
</dbReference>
<organism evidence="1 2">
    <name type="scientific">Lithohypha guttulata</name>
    <dbReference type="NCBI Taxonomy" id="1690604"/>
    <lineage>
        <taxon>Eukaryota</taxon>
        <taxon>Fungi</taxon>
        <taxon>Dikarya</taxon>
        <taxon>Ascomycota</taxon>
        <taxon>Pezizomycotina</taxon>
        <taxon>Eurotiomycetes</taxon>
        <taxon>Chaetothyriomycetidae</taxon>
        <taxon>Chaetothyriales</taxon>
        <taxon>Trichomeriaceae</taxon>
        <taxon>Lithohypha</taxon>
    </lineage>
</organism>
<comment type="caution">
    <text evidence="1">The sequence shown here is derived from an EMBL/GenBank/DDBJ whole genome shotgun (WGS) entry which is preliminary data.</text>
</comment>
<proteinExistence type="predicted"/>
<dbReference type="EMBL" id="JAVRRJ010000014">
    <property type="protein sequence ID" value="KAK5080470.1"/>
    <property type="molecule type" value="Genomic_DNA"/>
</dbReference>
<keyword evidence="2" id="KW-1185">Reference proteome</keyword>
<accession>A0AAN7PJQ3</accession>
<gene>
    <name evidence="1" type="ORF">LTR05_008580</name>
</gene>
<evidence type="ECO:0000313" key="2">
    <source>
        <dbReference type="Proteomes" id="UP001309876"/>
    </source>
</evidence>
<sequence length="265" mass="29858">MTVQWSVENGSKASIDFTTTPTRILEHFVIWSYAAEPALNKASCPEDVVELAIFAEIYCFEALHNQALDMLREKLAKEEWRLQPGIVERVYSAMHSNTPLRKMFRVLLNRATRDVKHNPSQRGEMDLWAPVFGSLPEVGRDFYLASCEGYVPSQVSNGGPCRFHWHRDPDHKDLHQAGDVVCPLASGASFVDWHKHIMPRDLHNVDATATTTTKLSKKEKKRLKKANVASLETMESGQTLESIVETCPVPEAEMAPEAEVASWNL</sequence>